<dbReference type="Pfam" id="PF10825">
    <property type="entry name" value="DUF2752"/>
    <property type="match status" value="1"/>
</dbReference>
<keyword evidence="1" id="KW-1133">Transmembrane helix</keyword>
<keyword evidence="1" id="KW-0472">Membrane</keyword>
<dbReference type="OrthoDB" id="9816182at2"/>
<feature type="transmembrane region" description="Helical" evidence="1">
    <location>
        <begin position="94"/>
        <end position="115"/>
    </location>
</feature>
<feature type="transmembrane region" description="Helical" evidence="1">
    <location>
        <begin position="21"/>
        <end position="39"/>
    </location>
</feature>
<dbReference type="EMBL" id="CP019791">
    <property type="protein sequence ID" value="AQT68532.1"/>
    <property type="molecule type" value="Genomic_DNA"/>
</dbReference>
<evidence type="ECO:0000313" key="2">
    <source>
        <dbReference type="EMBL" id="AQT68532.1"/>
    </source>
</evidence>
<dbReference type="STRING" id="1936003.STSP2_01697"/>
<gene>
    <name evidence="2" type="ORF">STSP2_01697</name>
</gene>
<organism evidence="2 3">
    <name type="scientific">Anaerohalosphaera lusitana</name>
    <dbReference type="NCBI Taxonomy" id="1936003"/>
    <lineage>
        <taxon>Bacteria</taxon>
        <taxon>Pseudomonadati</taxon>
        <taxon>Planctomycetota</taxon>
        <taxon>Phycisphaerae</taxon>
        <taxon>Sedimentisphaerales</taxon>
        <taxon>Anaerohalosphaeraceae</taxon>
        <taxon>Anaerohalosphaera</taxon>
    </lineage>
</organism>
<reference evidence="3" key="1">
    <citation type="submission" date="2017-02" db="EMBL/GenBank/DDBJ databases">
        <title>Comparative genomics and description of representatives of a novel lineage of planctomycetes thriving in anoxic sediments.</title>
        <authorList>
            <person name="Spring S."/>
            <person name="Bunk B."/>
            <person name="Sproer C."/>
        </authorList>
    </citation>
    <scope>NUCLEOTIDE SEQUENCE [LARGE SCALE GENOMIC DNA]</scope>
    <source>
        <strain evidence="3">ST-NAGAB-D1</strain>
    </source>
</reference>
<dbReference type="InterPro" id="IPR021215">
    <property type="entry name" value="DUF2752"/>
</dbReference>
<name>A0A1U9NKR2_9BACT</name>
<keyword evidence="3" id="KW-1185">Reference proteome</keyword>
<dbReference type="KEGG" id="alus:STSP2_01697"/>
<evidence type="ECO:0008006" key="4">
    <source>
        <dbReference type="Google" id="ProtNLM"/>
    </source>
</evidence>
<evidence type="ECO:0000256" key="1">
    <source>
        <dbReference type="SAM" id="Phobius"/>
    </source>
</evidence>
<evidence type="ECO:0000313" key="3">
    <source>
        <dbReference type="Proteomes" id="UP000189674"/>
    </source>
</evidence>
<sequence length="154" mass="16505">MSPSQHTNLIKRFSKASIGERIAAAAVFFAVIGGFYLLWLGATDRIEVGAITGVCGFKQKFGIPCPGCYITRSGEAFVQGHILEAFRVQPAGGVLFSFAALIGGISLIIAVLGIKFRLLDTNTFGRLVSYSVLFLVFVLACGWAVTLARDLANR</sequence>
<protein>
    <recommendedName>
        <fullName evidence="4">DUF2752 domain-containing protein</fullName>
    </recommendedName>
</protein>
<keyword evidence="1" id="KW-0812">Transmembrane</keyword>
<proteinExistence type="predicted"/>
<accession>A0A1U9NKR2</accession>
<dbReference type="Proteomes" id="UP000189674">
    <property type="component" value="Chromosome"/>
</dbReference>
<dbReference type="AlphaFoldDB" id="A0A1U9NKR2"/>
<feature type="transmembrane region" description="Helical" evidence="1">
    <location>
        <begin position="127"/>
        <end position="148"/>
    </location>
</feature>